<name>A0ABD6D2K8_9EURY</name>
<dbReference type="InterPro" id="IPR001789">
    <property type="entry name" value="Sig_transdc_resp-reg_receiver"/>
</dbReference>
<keyword evidence="12" id="KW-1185">Reference proteome</keyword>
<feature type="modified residue" description="4-aspartylphosphate" evidence="6">
    <location>
        <position position="68"/>
    </location>
</feature>
<dbReference type="PROSITE" id="PS50110">
    <property type="entry name" value="RESPONSE_REGULATORY"/>
    <property type="match status" value="1"/>
</dbReference>
<dbReference type="SUPFAM" id="SSF52172">
    <property type="entry name" value="CheY-like"/>
    <property type="match status" value="1"/>
</dbReference>
<dbReference type="SUPFAM" id="SSF55874">
    <property type="entry name" value="ATPase domain of HSP90 chaperone/DNA topoisomerase II/histidine kinase"/>
    <property type="match status" value="1"/>
</dbReference>
<dbReference type="AlphaFoldDB" id="A0ABD6D2K8"/>
<dbReference type="Pfam" id="PF00072">
    <property type="entry name" value="Response_reg"/>
    <property type="match status" value="1"/>
</dbReference>
<evidence type="ECO:0000256" key="5">
    <source>
        <dbReference type="ARBA" id="ARBA00023012"/>
    </source>
</evidence>
<dbReference type="InterPro" id="IPR003661">
    <property type="entry name" value="HisK_dim/P_dom"/>
</dbReference>
<feature type="domain" description="Response regulatory" evidence="8">
    <location>
        <begin position="8"/>
        <end position="133"/>
    </location>
</feature>
<dbReference type="NCBIfam" id="TIGR00229">
    <property type="entry name" value="sensory_box"/>
    <property type="match status" value="2"/>
</dbReference>
<evidence type="ECO:0000313" key="11">
    <source>
        <dbReference type="EMBL" id="MFD1634424.1"/>
    </source>
</evidence>
<dbReference type="PANTHER" id="PTHR43711:SF1">
    <property type="entry name" value="HISTIDINE KINASE 1"/>
    <property type="match status" value="1"/>
</dbReference>
<dbReference type="SMART" id="SM00388">
    <property type="entry name" value="HisKA"/>
    <property type="match status" value="1"/>
</dbReference>
<dbReference type="InterPro" id="IPR005467">
    <property type="entry name" value="His_kinase_dom"/>
</dbReference>
<evidence type="ECO:0000256" key="4">
    <source>
        <dbReference type="ARBA" id="ARBA00022777"/>
    </source>
</evidence>
<dbReference type="InterPro" id="IPR036097">
    <property type="entry name" value="HisK_dim/P_sf"/>
</dbReference>
<dbReference type="GO" id="GO:0004673">
    <property type="term" value="F:protein histidine kinase activity"/>
    <property type="evidence" value="ECO:0007669"/>
    <property type="project" value="UniProtKB-EC"/>
</dbReference>
<dbReference type="CDD" id="cd00156">
    <property type="entry name" value="REC"/>
    <property type="match status" value="1"/>
</dbReference>
<dbReference type="SMART" id="SM00448">
    <property type="entry name" value="REC"/>
    <property type="match status" value="1"/>
</dbReference>
<accession>A0ABD6D2K8</accession>
<evidence type="ECO:0000259" key="8">
    <source>
        <dbReference type="PROSITE" id="PS50110"/>
    </source>
</evidence>
<organism evidence="11 12">
    <name type="scientific">Haloplanus ruber</name>
    <dbReference type="NCBI Taxonomy" id="869892"/>
    <lineage>
        <taxon>Archaea</taxon>
        <taxon>Methanobacteriati</taxon>
        <taxon>Methanobacteriota</taxon>
        <taxon>Stenosarchaea group</taxon>
        <taxon>Halobacteria</taxon>
        <taxon>Halobacteriales</taxon>
        <taxon>Haloferacaceae</taxon>
        <taxon>Haloplanus</taxon>
    </lineage>
</organism>
<dbReference type="Pfam" id="PF00512">
    <property type="entry name" value="HisKA"/>
    <property type="match status" value="1"/>
</dbReference>
<dbReference type="InterPro" id="IPR050736">
    <property type="entry name" value="Sensor_HK_Regulatory"/>
</dbReference>
<dbReference type="EC" id="2.7.13.3" evidence="2"/>
<dbReference type="InterPro" id="IPR036890">
    <property type="entry name" value="HATPase_C_sf"/>
</dbReference>
<dbReference type="SUPFAM" id="SSF55785">
    <property type="entry name" value="PYP-like sensor domain (PAS domain)"/>
    <property type="match status" value="2"/>
</dbReference>
<dbReference type="PROSITE" id="PS50109">
    <property type="entry name" value="HIS_KIN"/>
    <property type="match status" value="1"/>
</dbReference>
<evidence type="ECO:0000313" key="12">
    <source>
        <dbReference type="Proteomes" id="UP001597075"/>
    </source>
</evidence>
<reference evidence="11 12" key="1">
    <citation type="journal article" date="2019" name="Int. J. Syst. Evol. Microbiol.">
        <title>The Global Catalogue of Microorganisms (GCM) 10K type strain sequencing project: providing services to taxonomists for standard genome sequencing and annotation.</title>
        <authorList>
            <consortium name="The Broad Institute Genomics Platform"/>
            <consortium name="The Broad Institute Genome Sequencing Center for Infectious Disease"/>
            <person name="Wu L."/>
            <person name="Ma J."/>
        </authorList>
    </citation>
    <scope>NUCLEOTIDE SEQUENCE [LARGE SCALE GENOMIC DNA]</scope>
    <source>
        <strain evidence="11 12">CGMCC 1.10594</strain>
    </source>
</reference>
<protein>
    <recommendedName>
        <fullName evidence="2">histidine kinase</fullName>
        <ecNumber evidence="2">2.7.13.3</ecNumber>
    </recommendedName>
</protein>
<dbReference type="PROSITE" id="PS50112">
    <property type="entry name" value="PAS"/>
    <property type="match status" value="2"/>
</dbReference>
<dbReference type="InterPro" id="IPR001610">
    <property type="entry name" value="PAC"/>
</dbReference>
<evidence type="ECO:0000256" key="3">
    <source>
        <dbReference type="ARBA" id="ARBA00022679"/>
    </source>
</evidence>
<feature type="domain" description="PAS" evidence="9">
    <location>
        <begin position="267"/>
        <end position="340"/>
    </location>
</feature>
<dbReference type="PANTHER" id="PTHR43711">
    <property type="entry name" value="TWO-COMPONENT HISTIDINE KINASE"/>
    <property type="match status" value="1"/>
</dbReference>
<evidence type="ECO:0000259" key="10">
    <source>
        <dbReference type="PROSITE" id="PS50113"/>
    </source>
</evidence>
<dbReference type="SMART" id="SM00387">
    <property type="entry name" value="HATPase_c"/>
    <property type="match status" value="1"/>
</dbReference>
<dbReference type="SUPFAM" id="SSF47384">
    <property type="entry name" value="Homodimeric domain of signal transducing histidine kinase"/>
    <property type="match status" value="1"/>
</dbReference>
<dbReference type="InterPro" id="IPR011006">
    <property type="entry name" value="CheY-like_superfamily"/>
</dbReference>
<dbReference type="Proteomes" id="UP001597075">
    <property type="component" value="Unassembled WGS sequence"/>
</dbReference>
<dbReference type="Gene3D" id="3.30.565.10">
    <property type="entry name" value="Histidine kinase-like ATPase, C-terminal domain"/>
    <property type="match status" value="1"/>
</dbReference>
<dbReference type="CDD" id="cd00130">
    <property type="entry name" value="PAS"/>
    <property type="match status" value="2"/>
</dbReference>
<evidence type="ECO:0000259" key="7">
    <source>
        <dbReference type="PROSITE" id="PS50109"/>
    </source>
</evidence>
<dbReference type="InterPro" id="IPR000014">
    <property type="entry name" value="PAS"/>
</dbReference>
<dbReference type="Gene3D" id="3.30.450.20">
    <property type="entry name" value="PAS domain"/>
    <property type="match status" value="2"/>
</dbReference>
<evidence type="ECO:0000256" key="1">
    <source>
        <dbReference type="ARBA" id="ARBA00000085"/>
    </source>
</evidence>
<proteinExistence type="predicted"/>
<dbReference type="EMBL" id="JBHUDL010000010">
    <property type="protein sequence ID" value="MFD1634424.1"/>
    <property type="molecule type" value="Genomic_DNA"/>
</dbReference>
<feature type="domain" description="PAS" evidence="9">
    <location>
        <begin position="143"/>
        <end position="189"/>
    </location>
</feature>
<feature type="domain" description="Histidine kinase" evidence="7">
    <location>
        <begin position="406"/>
        <end position="596"/>
    </location>
</feature>
<dbReference type="Gene3D" id="3.40.50.2300">
    <property type="match status" value="1"/>
</dbReference>
<dbReference type="PROSITE" id="PS50113">
    <property type="entry name" value="PAC"/>
    <property type="match status" value="1"/>
</dbReference>
<dbReference type="RefSeq" id="WP_256404672.1">
    <property type="nucleotide sequence ID" value="NZ_CP187151.1"/>
</dbReference>
<feature type="domain" description="PAC" evidence="10">
    <location>
        <begin position="343"/>
        <end position="395"/>
    </location>
</feature>
<dbReference type="InterPro" id="IPR003594">
    <property type="entry name" value="HATPase_dom"/>
</dbReference>
<gene>
    <name evidence="11" type="ORF">ACFSBJ_11885</name>
</gene>
<dbReference type="CDD" id="cd00075">
    <property type="entry name" value="HATPase"/>
    <property type="match status" value="1"/>
</dbReference>
<keyword evidence="5" id="KW-0902">Two-component regulatory system</keyword>
<dbReference type="SMART" id="SM00086">
    <property type="entry name" value="PAC"/>
    <property type="match status" value="2"/>
</dbReference>
<comment type="catalytic activity">
    <reaction evidence="1">
        <text>ATP + protein L-histidine = ADP + protein N-phospho-L-histidine.</text>
        <dbReference type="EC" id="2.7.13.3"/>
    </reaction>
</comment>
<keyword evidence="4" id="KW-0418">Kinase</keyword>
<dbReference type="Pfam" id="PF00989">
    <property type="entry name" value="PAS"/>
    <property type="match status" value="1"/>
</dbReference>
<comment type="caution">
    <text evidence="11">The sequence shown here is derived from an EMBL/GenBank/DDBJ whole genome shotgun (WGS) entry which is preliminary data.</text>
</comment>
<dbReference type="InterPro" id="IPR000700">
    <property type="entry name" value="PAS-assoc_C"/>
</dbReference>
<dbReference type="CDD" id="cd00082">
    <property type="entry name" value="HisKA"/>
    <property type="match status" value="1"/>
</dbReference>
<evidence type="ECO:0000259" key="9">
    <source>
        <dbReference type="PROSITE" id="PS50112"/>
    </source>
</evidence>
<keyword evidence="3" id="KW-0808">Transferase</keyword>
<dbReference type="Pfam" id="PF13426">
    <property type="entry name" value="PAS_9"/>
    <property type="match status" value="1"/>
</dbReference>
<dbReference type="InterPro" id="IPR013767">
    <property type="entry name" value="PAS_fold"/>
</dbReference>
<evidence type="ECO:0000256" key="2">
    <source>
        <dbReference type="ARBA" id="ARBA00012438"/>
    </source>
</evidence>
<dbReference type="Pfam" id="PF02518">
    <property type="entry name" value="HATPase_c"/>
    <property type="match status" value="1"/>
</dbReference>
<dbReference type="SMART" id="SM00091">
    <property type="entry name" value="PAS"/>
    <property type="match status" value="2"/>
</dbReference>
<dbReference type="Gene3D" id="1.10.287.130">
    <property type="match status" value="1"/>
</dbReference>
<dbReference type="InterPro" id="IPR035965">
    <property type="entry name" value="PAS-like_dom_sf"/>
</dbReference>
<sequence>MSATDTFRLLHVDDDPAILDLTSAFLDRELDWEVTTLTEPKPEVALSRIVDDAEASDAGVNVDCIISDYDMPGMDGLAFFEALRDHGITTPFILYTGKGSEEIASQALNAGVTGYFQKGGPDQQRRLANRVEQVLEDRRTQAVADRYSTVLEALGYPIYVVDDDGQFEFVNEPLAELTGYDRETIIGSSPALIKDEAAVEQAESELGRILSSTGPNTTQFEVDIVPKEGEPIRCRDHMAALPYDGECFEGSVGILRDISTERQRRRELRYKTRAMDEAPTGIAMTDPSRADNPMIYVNDAFVEMTGYDREEALDRNCRFLQGPETRTEAVERLSDAIEAGESATVTLRNYRKDGDPFWNRVSVAPLHDDDGEVARWVGFQEDVTERRRYRRRLERQNERLERFAGVLSHDLRNPLTVAAGELELARCATEDGHEHLDAVADAHDRMEALIDDLLTLVRDTEGDIEWERLSLSEMVERCWADIETRSATLRVETDRTVSAESRRFRRLLTNLLGNAVEHGGDEVVVTVGETADGFYVADDGPGIPEDKRDDVFKAGYSTNADGTGFGLEIVREFADIHDWTVDVTESEAGGARFDVQGVGGS</sequence>
<evidence type="ECO:0000256" key="6">
    <source>
        <dbReference type="PROSITE-ProRule" id="PRU00169"/>
    </source>
</evidence>
<keyword evidence="6" id="KW-0597">Phosphoprotein</keyword>
<dbReference type="GO" id="GO:0000160">
    <property type="term" value="P:phosphorelay signal transduction system"/>
    <property type="evidence" value="ECO:0007669"/>
    <property type="project" value="UniProtKB-KW"/>
</dbReference>